<feature type="domain" description="Protein SirB1 N-terminal" evidence="1">
    <location>
        <begin position="141"/>
        <end position="203"/>
    </location>
</feature>
<evidence type="ECO:0000313" key="3">
    <source>
        <dbReference type="Proteomes" id="UP001206925"/>
    </source>
</evidence>
<comment type="caution">
    <text evidence="2">The sequence shown here is derived from an EMBL/GenBank/DDBJ whole genome shotgun (WGS) entry which is preliminary data.</text>
</comment>
<accession>A0AAD5BKY8</accession>
<reference evidence="2" key="1">
    <citation type="submission" date="2022-06" db="EMBL/GenBank/DDBJ databases">
        <title>Uncovering the hologenomic basis of an extraordinary plant invasion.</title>
        <authorList>
            <person name="Bieker V.C."/>
            <person name="Martin M.D."/>
            <person name="Gilbert T."/>
            <person name="Hodgins K."/>
            <person name="Battlay P."/>
            <person name="Petersen B."/>
            <person name="Wilson J."/>
        </authorList>
    </citation>
    <scope>NUCLEOTIDE SEQUENCE</scope>
    <source>
        <strain evidence="2">AA19_3_7</strain>
        <tissue evidence="2">Leaf</tissue>
    </source>
</reference>
<dbReference type="PANTHER" id="PTHR31350">
    <property type="entry name" value="SI:DKEY-261L7.2"/>
    <property type="match status" value="1"/>
</dbReference>
<dbReference type="Pfam" id="PF13369">
    <property type="entry name" value="Transglut_core2"/>
    <property type="match status" value="1"/>
</dbReference>
<dbReference type="InterPro" id="IPR032698">
    <property type="entry name" value="SirB1_N"/>
</dbReference>
<sequence>MSGGLASPWILGTFVVQSSSSSSATCDRGGASVCRSQLRAPKDLKFVLHDALDSSGFNTTYAREAREGFCSQIKKLSKIGRETSITINGEVDLGKTALYIAAEDDSLISHSSVPLPVDSFIGRLDGLSTGYCSRYGSSFTSSPDVFLECLERYMYVDKGFRRTKSSNHLEHRAVYLHSVLTHRVGSMSMLSLIYSEIVKTLRLWGLVEFDVEVSSPNDSYGSPRGYLKQKTTESDQQHIVTTEFLLLKILRDLKDAFWPFQLDQSKSPFLRAAEAAHCSDRSANVDKSGLELASAKAGRHRLERGVWTSVRFGDIRRALSACERLIILEADSTELRDYGVLLYHCGFYKESLQYLKLYQDTEKVKQSPDLLTKMEEEAVEKLIIRLNLILMEDNWTRPSSIASSLYNNTDPW</sequence>
<organism evidence="2 3">
    <name type="scientific">Ambrosia artemisiifolia</name>
    <name type="common">Common ragweed</name>
    <dbReference type="NCBI Taxonomy" id="4212"/>
    <lineage>
        <taxon>Eukaryota</taxon>
        <taxon>Viridiplantae</taxon>
        <taxon>Streptophyta</taxon>
        <taxon>Embryophyta</taxon>
        <taxon>Tracheophyta</taxon>
        <taxon>Spermatophyta</taxon>
        <taxon>Magnoliopsida</taxon>
        <taxon>eudicotyledons</taxon>
        <taxon>Gunneridae</taxon>
        <taxon>Pentapetalae</taxon>
        <taxon>asterids</taxon>
        <taxon>campanulids</taxon>
        <taxon>Asterales</taxon>
        <taxon>Asteraceae</taxon>
        <taxon>Asteroideae</taxon>
        <taxon>Heliantheae alliance</taxon>
        <taxon>Heliantheae</taxon>
        <taxon>Ambrosia</taxon>
    </lineage>
</organism>
<dbReference type="Proteomes" id="UP001206925">
    <property type="component" value="Unassembled WGS sequence"/>
</dbReference>
<gene>
    <name evidence="2" type="ORF">M8C21_014649</name>
</gene>
<dbReference type="AlphaFoldDB" id="A0AAD5BKY8"/>
<protein>
    <recommendedName>
        <fullName evidence="1">Protein SirB1 N-terminal domain-containing protein</fullName>
    </recommendedName>
</protein>
<evidence type="ECO:0000259" key="1">
    <source>
        <dbReference type="Pfam" id="PF13369"/>
    </source>
</evidence>
<dbReference type="PANTHER" id="PTHR31350:SF29">
    <property type="entry name" value="PROTEIN SIRB1 N-TERMINAL DOMAIN-CONTAINING PROTEIN"/>
    <property type="match status" value="1"/>
</dbReference>
<name>A0AAD5BKY8_AMBAR</name>
<evidence type="ECO:0000313" key="2">
    <source>
        <dbReference type="EMBL" id="KAI7725253.1"/>
    </source>
</evidence>
<dbReference type="EMBL" id="JAMZMK010011991">
    <property type="protein sequence ID" value="KAI7725253.1"/>
    <property type="molecule type" value="Genomic_DNA"/>
</dbReference>
<proteinExistence type="predicted"/>
<keyword evidence="3" id="KW-1185">Reference proteome</keyword>